<dbReference type="Pfam" id="PF01399">
    <property type="entry name" value="PCI"/>
    <property type="match status" value="1"/>
</dbReference>
<dbReference type="EMBL" id="JBDODL010004068">
    <property type="protein sequence ID" value="MES1922929.1"/>
    <property type="molecule type" value="Genomic_DNA"/>
</dbReference>
<reference evidence="2 3" key="1">
    <citation type="journal article" date="2024" name="BMC Biol.">
        <title>Comparative genomics of Ascetosporea gives new insight into the evolutionary basis for animal parasitism in Rhizaria.</title>
        <authorList>
            <person name="Hiltunen Thoren M."/>
            <person name="Onut-Brannstrom I."/>
            <person name="Alfjorden A."/>
            <person name="Peckova H."/>
            <person name="Swords F."/>
            <person name="Hooper C."/>
            <person name="Holzer A.S."/>
            <person name="Bass D."/>
            <person name="Burki F."/>
        </authorList>
    </citation>
    <scope>NUCLEOTIDE SEQUENCE [LARGE SCALE GENOMIC DNA]</scope>
    <source>
        <strain evidence="2">20-A016</strain>
    </source>
</reference>
<evidence type="ECO:0000259" key="1">
    <source>
        <dbReference type="PROSITE" id="PS50250"/>
    </source>
</evidence>
<dbReference type="SUPFAM" id="SSF46785">
    <property type="entry name" value="Winged helix' DNA-binding domain"/>
    <property type="match status" value="1"/>
</dbReference>
<keyword evidence="3" id="KW-1185">Reference proteome</keyword>
<dbReference type="InterPro" id="IPR036390">
    <property type="entry name" value="WH_DNA-bd_sf"/>
</dbReference>
<name>A0ABV2ATK0_9EUKA</name>
<organism evidence="2 3">
    <name type="scientific">Bonamia ostreae</name>
    <dbReference type="NCBI Taxonomy" id="126728"/>
    <lineage>
        <taxon>Eukaryota</taxon>
        <taxon>Sar</taxon>
        <taxon>Rhizaria</taxon>
        <taxon>Endomyxa</taxon>
        <taxon>Ascetosporea</taxon>
        <taxon>Haplosporida</taxon>
        <taxon>Bonamia</taxon>
    </lineage>
</organism>
<evidence type="ECO:0000313" key="2">
    <source>
        <dbReference type="EMBL" id="MES1922929.1"/>
    </source>
</evidence>
<keyword evidence="2" id="KW-0647">Proteasome</keyword>
<dbReference type="Proteomes" id="UP001439008">
    <property type="component" value="Unassembled WGS sequence"/>
</dbReference>
<protein>
    <submittedName>
        <fullName evidence="2">26S proteasome non-ATPase regulatory subunit 3</fullName>
    </submittedName>
</protein>
<dbReference type="GO" id="GO:0000502">
    <property type="term" value="C:proteasome complex"/>
    <property type="evidence" value="ECO:0007669"/>
    <property type="project" value="UniProtKB-KW"/>
</dbReference>
<proteinExistence type="predicted"/>
<feature type="domain" description="PCI" evidence="1">
    <location>
        <begin position="1"/>
        <end position="60"/>
    </location>
</feature>
<dbReference type="InterPro" id="IPR000717">
    <property type="entry name" value="PCI_dom"/>
</dbReference>
<evidence type="ECO:0000313" key="3">
    <source>
        <dbReference type="Proteomes" id="UP001439008"/>
    </source>
</evidence>
<gene>
    <name evidence="2" type="primary">PSMD3</name>
    <name evidence="2" type="ORF">MHBO_004458</name>
</gene>
<sequence>MIKNICKVYSKISLKEIANLMNLSNLNDAEFMISKAIAEKEVEGKIENGVFVALPNKSVYKTHFPIEKINEQVSDVVDLTEKIEKEQNFPFENFKVKKSFERKIELEKMVKSFNKSI</sequence>
<accession>A0ABV2ATK0</accession>
<comment type="caution">
    <text evidence="2">The sequence shown here is derived from an EMBL/GenBank/DDBJ whole genome shotgun (WGS) entry which is preliminary data.</text>
</comment>
<dbReference type="PROSITE" id="PS50250">
    <property type="entry name" value="PCI"/>
    <property type="match status" value="1"/>
</dbReference>